<dbReference type="Gene3D" id="1.10.1200.10">
    <property type="entry name" value="ACP-like"/>
    <property type="match status" value="1"/>
</dbReference>
<proteinExistence type="predicted"/>
<keyword evidence="3" id="KW-1185">Reference proteome</keyword>
<gene>
    <name evidence="2" type="ORF">L0M14_06215</name>
</gene>
<evidence type="ECO:0000313" key="3">
    <source>
        <dbReference type="Proteomes" id="UP001649230"/>
    </source>
</evidence>
<name>A0ABY3SQE4_9BACL</name>
<organism evidence="2 3">
    <name type="scientific">Paenibacillus hexagrammi</name>
    <dbReference type="NCBI Taxonomy" id="2908839"/>
    <lineage>
        <taxon>Bacteria</taxon>
        <taxon>Bacillati</taxon>
        <taxon>Bacillota</taxon>
        <taxon>Bacilli</taxon>
        <taxon>Bacillales</taxon>
        <taxon>Paenibacillaceae</taxon>
        <taxon>Paenibacillus</taxon>
    </lineage>
</organism>
<reference evidence="2 3" key="1">
    <citation type="journal article" date="2024" name="Int. J. Syst. Evol. Microbiol.">
        <title>Paenibacillus hexagrammi sp. nov., a novel bacterium isolated from the gut content of Hexagrammos agrammus.</title>
        <authorList>
            <person name="Jung H.K."/>
            <person name="Kim D.G."/>
            <person name="Zin H."/>
            <person name="Park J."/>
            <person name="Jung H."/>
            <person name="Kim Y.O."/>
            <person name="Kong H.J."/>
            <person name="Kim J.W."/>
            <person name="Kim Y.S."/>
        </authorList>
    </citation>
    <scope>NUCLEOTIDE SEQUENCE [LARGE SCALE GENOMIC DNA]</scope>
    <source>
        <strain evidence="2 3">YPD9-1</strain>
    </source>
</reference>
<dbReference type="Pfam" id="PF00550">
    <property type="entry name" value="PP-binding"/>
    <property type="match status" value="1"/>
</dbReference>
<feature type="domain" description="Carrier" evidence="1">
    <location>
        <begin position="1"/>
        <end position="54"/>
    </location>
</feature>
<dbReference type="InterPro" id="IPR036736">
    <property type="entry name" value="ACP-like_sf"/>
</dbReference>
<dbReference type="Proteomes" id="UP001649230">
    <property type="component" value="Chromosome"/>
</dbReference>
<evidence type="ECO:0000259" key="1">
    <source>
        <dbReference type="PROSITE" id="PS50075"/>
    </source>
</evidence>
<protein>
    <submittedName>
        <fullName evidence="2">Phosphopantetheine-binding protein</fullName>
    </submittedName>
</protein>
<dbReference type="SUPFAM" id="SSF47336">
    <property type="entry name" value="ACP-like"/>
    <property type="match status" value="1"/>
</dbReference>
<sequence>MLDHLEDLGVNSLSYMRAIVALEEEFGFEFEDGDMSAGRFVTVADVTASVEKRMRVNV</sequence>
<accession>A0ABY3SQE4</accession>
<evidence type="ECO:0000313" key="2">
    <source>
        <dbReference type="EMBL" id="UJF36277.1"/>
    </source>
</evidence>
<dbReference type="InterPro" id="IPR009081">
    <property type="entry name" value="PP-bd_ACP"/>
</dbReference>
<dbReference type="PROSITE" id="PS50075">
    <property type="entry name" value="CARRIER"/>
    <property type="match status" value="1"/>
</dbReference>
<dbReference type="EMBL" id="CP090978">
    <property type="protein sequence ID" value="UJF36277.1"/>
    <property type="molecule type" value="Genomic_DNA"/>
</dbReference>